<organism evidence="1 2">
    <name type="scientific">Alsobacter ponti</name>
    <dbReference type="NCBI Taxonomy" id="2962936"/>
    <lineage>
        <taxon>Bacteria</taxon>
        <taxon>Pseudomonadati</taxon>
        <taxon>Pseudomonadota</taxon>
        <taxon>Alphaproteobacteria</taxon>
        <taxon>Hyphomicrobiales</taxon>
        <taxon>Alsobacteraceae</taxon>
        <taxon>Alsobacter</taxon>
    </lineage>
</organism>
<accession>A0ABT1LBZ4</accession>
<evidence type="ECO:0008006" key="3">
    <source>
        <dbReference type="Google" id="ProtNLM"/>
    </source>
</evidence>
<dbReference type="RefSeq" id="WP_254741734.1">
    <property type="nucleotide sequence ID" value="NZ_JANCLU010000009.1"/>
</dbReference>
<comment type="caution">
    <text evidence="1">The sequence shown here is derived from an EMBL/GenBank/DDBJ whole genome shotgun (WGS) entry which is preliminary data.</text>
</comment>
<evidence type="ECO:0000313" key="2">
    <source>
        <dbReference type="Proteomes" id="UP001205890"/>
    </source>
</evidence>
<evidence type="ECO:0000313" key="1">
    <source>
        <dbReference type="EMBL" id="MCP8939017.1"/>
    </source>
</evidence>
<sequence>MFRSRIQNIVIRLIEKQNATADDVRDLRNALEEGGFITQDEAEALIRVERMVPSTCEAWGEFFVETLTAHLVWERRPTGVLRADDVAWLIHQLEQPREAAAGNVAPLLVSLVREAEHVDERLLALALAANGAGSAAPGAASLAARAA</sequence>
<proteinExistence type="predicted"/>
<keyword evidence="2" id="KW-1185">Reference proteome</keyword>
<name>A0ABT1LBZ4_9HYPH</name>
<protein>
    <recommendedName>
        <fullName evidence="3">DUF494 family protein</fullName>
    </recommendedName>
</protein>
<dbReference type="EMBL" id="JANCLU010000009">
    <property type="protein sequence ID" value="MCP8939017.1"/>
    <property type="molecule type" value="Genomic_DNA"/>
</dbReference>
<gene>
    <name evidence="1" type="ORF">NK718_10860</name>
</gene>
<reference evidence="1 2" key="1">
    <citation type="submission" date="2022-07" db="EMBL/GenBank/DDBJ databases">
        <authorList>
            <person name="Li W.-J."/>
            <person name="Deng Q.-Q."/>
        </authorList>
    </citation>
    <scope>NUCLEOTIDE SEQUENCE [LARGE SCALE GENOMIC DNA]</scope>
    <source>
        <strain evidence="1 2">SYSU M60028</strain>
    </source>
</reference>
<dbReference type="Proteomes" id="UP001205890">
    <property type="component" value="Unassembled WGS sequence"/>
</dbReference>